<evidence type="ECO:0000313" key="2">
    <source>
        <dbReference type="EMBL" id="MBO8414285.1"/>
    </source>
</evidence>
<dbReference type="InterPro" id="IPR007163">
    <property type="entry name" value="VCA0040-like"/>
</dbReference>
<feature type="transmembrane region" description="Helical" evidence="1">
    <location>
        <begin position="133"/>
        <end position="155"/>
    </location>
</feature>
<evidence type="ECO:0000313" key="3">
    <source>
        <dbReference type="Proteomes" id="UP000823629"/>
    </source>
</evidence>
<feature type="transmembrane region" description="Helical" evidence="1">
    <location>
        <begin position="27"/>
        <end position="48"/>
    </location>
</feature>
<dbReference type="Pfam" id="PF04018">
    <property type="entry name" value="VCA0040-like"/>
    <property type="match status" value="1"/>
</dbReference>
<comment type="caution">
    <text evidence="2">The sequence shown here is derived from an EMBL/GenBank/DDBJ whole genome shotgun (WGS) entry which is preliminary data.</text>
</comment>
<feature type="transmembrane region" description="Helical" evidence="1">
    <location>
        <begin position="253"/>
        <end position="274"/>
    </location>
</feature>
<dbReference type="Proteomes" id="UP000823629">
    <property type="component" value="Unassembled WGS sequence"/>
</dbReference>
<name>A0A9D9D9A1_9BACL</name>
<evidence type="ECO:0000256" key="1">
    <source>
        <dbReference type="SAM" id="Phobius"/>
    </source>
</evidence>
<feature type="transmembrane region" description="Helical" evidence="1">
    <location>
        <begin position="222"/>
        <end position="241"/>
    </location>
</feature>
<dbReference type="EMBL" id="JADING010000063">
    <property type="protein sequence ID" value="MBO8414285.1"/>
    <property type="molecule type" value="Genomic_DNA"/>
</dbReference>
<dbReference type="AlphaFoldDB" id="A0A9D9D9A1"/>
<keyword evidence="1" id="KW-1133">Transmembrane helix</keyword>
<feature type="transmembrane region" description="Helical" evidence="1">
    <location>
        <begin position="96"/>
        <end position="113"/>
    </location>
</feature>
<protein>
    <submittedName>
        <fullName evidence="2">DUF368 domain-containing protein</fullName>
    </submittedName>
</protein>
<feature type="transmembrane region" description="Helical" evidence="1">
    <location>
        <begin position="69"/>
        <end position="90"/>
    </location>
</feature>
<keyword evidence="1" id="KW-0472">Membrane</keyword>
<gene>
    <name evidence="2" type="ORF">IAC78_02260</name>
</gene>
<sequence>MEENNIEKYEELEYKTWKDRLLSALNGFFIGLAIIVPGVSGSTISIIFRLYDKMMYALSHLFKKFKTCVLFLLPLLIGGIIGFVGGFFTVQAVIDKYMFICVSLFAGLMLGGASEVQKEIKSDGERKRGWKEYLLLAIGLILPISLSLIFIGLGGKVSLESSFSQSEFPFYLYIVSLLLGVAVSLTQIVPGLSATTLLMCFGAFTPIVDSVSITVWKLNPMWILIYLLLAVGFVVGILLFSKAVNYFIEKYRFSSFHLLTGLAYGSVISIFYNTETIGIYQAWMEGAGNIGRDLGVGIPLFVIGFALSFCLVYFGNKYFAKKKEK</sequence>
<accession>A0A9D9D9A1</accession>
<feature type="transmembrane region" description="Helical" evidence="1">
    <location>
        <begin position="170"/>
        <end position="189"/>
    </location>
</feature>
<organism evidence="2 3">
    <name type="scientific">Candidatus Scatoplasma merdavium</name>
    <dbReference type="NCBI Taxonomy" id="2840932"/>
    <lineage>
        <taxon>Bacteria</taxon>
        <taxon>Bacillati</taxon>
        <taxon>Bacillota</taxon>
        <taxon>Bacilli</taxon>
        <taxon>Bacillales</taxon>
        <taxon>Candidatus Scatoplasma</taxon>
    </lineage>
</organism>
<dbReference type="PANTHER" id="PTHR37308">
    <property type="entry name" value="INTEGRAL MEMBRANE PROTEIN"/>
    <property type="match status" value="1"/>
</dbReference>
<reference evidence="2" key="1">
    <citation type="submission" date="2020-10" db="EMBL/GenBank/DDBJ databases">
        <authorList>
            <person name="Gilroy R."/>
        </authorList>
    </citation>
    <scope>NUCLEOTIDE SEQUENCE</scope>
    <source>
        <strain evidence="2">1748</strain>
    </source>
</reference>
<proteinExistence type="predicted"/>
<reference evidence="2" key="2">
    <citation type="journal article" date="2021" name="PeerJ">
        <title>Extensive microbial diversity within the chicken gut microbiome revealed by metagenomics and culture.</title>
        <authorList>
            <person name="Gilroy R."/>
            <person name="Ravi A."/>
            <person name="Getino M."/>
            <person name="Pursley I."/>
            <person name="Horton D.L."/>
            <person name="Alikhan N.F."/>
            <person name="Baker D."/>
            <person name="Gharbi K."/>
            <person name="Hall N."/>
            <person name="Watson M."/>
            <person name="Adriaenssens E.M."/>
            <person name="Foster-Nyarko E."/>
            <person name="Jarju S."/>
            <person name="Secka A."/>
            <person name="Antonio M."/>
            <person name="Oren A."/>
            <person name="Chaudhuri R.R."/>
            <person name="La Ragione R."/>
            <person name="Hildebrand F."/>
            <person name="Pallen M.J."/>
        </authorList>
    </citation>
    <scope>NUCLEOTIDE SEQUENCE</scope>
    <source>
        <strain evidence="2">1748</strain>
    </source>
</reference>
<feature type="transmembrane region" description="Helical" evidence="1">
    <location>
        <begin position="196"/>
        <end position="216"/>
    </location>
</feature>
<dbReference type="PANTHER" id="PTHR37308:SF1">
    <property type="entry name" value="POLYPRENYL-PHOSPHATE TRANSPORTER"/>
    <property type="match status" value="1"/>
</dbReference>
<keyword evidence="1" id="KW-0812">Transmembrane</keyword>
<feature type="transmembrane region" description="Helical" evidence="1">
    <location>
        <begin position="294"/>
        <end position="315"/>
    </location>
</feature>